<feature type="compositionally biased region" description="Low complexity" evidence="1">
    <location>
        <begin position="443"/>
        <end position="456"/>
    </location>
</feature>
<evidence type="ECO:0000313" key="2">
    <source>
        <dbReference type="EMBL" id="MFD1814407.1"/>
    </source>
</evidence>
<feature type="compositionally biased region" description="Gly residues" evidence="1">
    <location>
        <begin position="460"/>
        <end position="469"/>
    </location>
</feature>
<dbReference type="Pfam" id="PF08757">
    <property type="entry name" value="CotH"/>
    <property type="match status" value="1"/>
</dbReference>
<accession>A0ABW4P9T7</accession>
<proteinExistence type="predicted"/>
<gene>
    <name evidence="2" type="ORF">ACFSJG_19505</name>
</gene>
<reference evidence="3" key="1">
    <citation type="journal article" date="2019" name="Int. J. Syst. Evol. Microbiol.">
        <title>The Global Catalogue of Microorganisms (GCM) 10K type strain sequencing project: providing services to taxonomists for standard genome sequencing and annotation.</title>
        <authorList>
            <consortium name="The Broad Institute Genomics Platform"/>
            <consortium name="The Broad Institute Genome Sequencing Center for Infectious Disease"/>
            <person name="Wu L."/>
            <person name="Ma J."/>
        </authorList>
    </citation>
    <scope>NUCLEOTIDE SEQUENCE [LARGE SCALE GENOMIC DNA]</scope>
    <source>
        <strain evidence="3">DT72</strain>
    </source>
</reference>
<organism evidence="2 3">
    <name type="scientific">Rhodococcus gannanensis</name>
    <dbReference type="NCBI Taxonomy" id="1960308"/>
    <lineage>
        <taxon>Bacteria</taxon>
        <taxon>Bacillati</taxon>
        <taxon>Actinomycetota</taxon>
        <taxon>Actinomycetes</taxon>
        <taxon>Mycobacteriales</taxon>
        <taxon>Nocardiaceae</taxon>
        <taxon>Rhodococcus</taxon>
    </lineage>
</organism>
<keyword evidence="2" id="KW-0808">Transferase</keyword>
<dbReference type="Proteomes" id="UP001597286">
    <property type="component" value="Unassembled WGS sequence"/>
</dbReference>
<feature type="region of interest" description="Disordered" evidence="1">
    <location>
        <begin position="426"/>
        <end position="473"/>
    </location>
</feature>
<dbReference type="RefSeq" id="WP_378486902.1">
    <property type="nucleotide sequence ID" value="NZ_JBHUFB010000019.1"/>
</dbReference>
<dbReference type="EMBL" id="JBHUFB010000019">
    <property type="protein sequence ID" value="MFD1814407.1"/>
    <property type="molecule type" value="Genomic_DNA"/>
</dbReference>
<dbReference type="InterPro" id="IPR014867">
    <property type="entry name" value="Spore_coat_CotH_CotH2/3/7"/>
</dbReference>
<sequence>MHPTFADGPPPTRRFRHRIPTSLRQHWKLLAVFVAFVTIMATVFGATRIRPQITGDATIIASQITDNIAGTVDLFDDSVSHEVSLDITDAEYQDMITSFQKTGEKKWVTADLTIDGTFVNDVSVRLKGNSTLMGVRGDNAMPGGEGFQPPEGMELPEGVEFPDGMEMPEGMGPMGGMSQASEDDPTSLPLLISFDENESGRAYQGLTEISIRPGSPVLNEAMSLSLTAETDQASQRYTYAVYSVNNSATTTRLLLEHPDDLYANTLFDSDGYLYKADANSRFEYVGDDQSDYADQFKQINAVDSGNLQPIINFLKWLDTASDEEFDAHLADWVDVDSVADYLATQNLLVNGDDMSGPGQNYYLWYDLETEEISVISWDLNLAMQGDATTGPHDAVSMGMPGGGGRAGAGAATAPEGMTLPEGMTPPDGMALPEGMTPPGGTGADDAAGTQNGQAQDGRTRGGGIGGGGPQMSNELKTRFLESDAFTAVYDEAYWDLYDRMYGGGLASETLERLAETIPVSDGLTAEDLQSSVDDMRTWIDQRTSALADQSTT</sequence>
<keyword evidence="2" id="KW-0418">Kinase</keyword>
<dbReference type="GO" id="GO:0016301">
    <property type="term" value="F:kinase activity"/>
    <property type="evidence" value="ECO:0007669"/>
    <property type="project" value="UniProtKB-KW"/>
</dbReference>
<protein>
    <submittedName>
        <fullName evidence="2">CotH kinase family protein</fullName>
    </submittedName>
</protein>
<comment type="caution">
    <text evidence="2">The sequence shown here is derived from an EMBL/GenBank/DDBJ whole genome shotgun (WGS) entry which is preliminary data.</text>
</comment>
<name>A0ABW4P9T7_9NOCA</name>
<evidence type="ECO:0000256" key="1">
    <source>
        <dbReference type="SAM" id="MobiDB-lite"/>
    </source>
</evidence>
<keyword evidence="3" id="KW-1185">Reference proteome</keyword>
<dbReference type="PANTHER" id="PTHR40050">
    <property type="entry name" value="INNER SPORE COAT PROTEIN H"/>
    <property type="match status" value="1"/>
</dbReference>
<dbReference type="PANTHER" id="PTHR40050:SF1">
    <property type="entry name" value="INNER SPORE COAT PROTEIN H"/>
    <property type="match status" value="1"/>
</dbReference>
<evidence type="ECO:0000313" key="3">
    <source>
        <dbReference type="Proteomes" id="UP001597286"/>
    </source>
</evidence>